<dbReference type="PANTHER" id="PTHR32322:SF2">
    <property type="entry name" value="EAMA DOMAIN-CONTAINING PROTEIN"/>
    <property type="match status" value="1"/>
</dbReference>
<feature type="transmembrane region" description="Helical" evidence="7">
    <location>
        <begin position="90"/>
        <end position="111"/>
    </location>
</feature>
<feature type="compositionally biased region" description="Low complexity" evidence="6">
    <location>
        <begin position="298"/>
        <end position="318"/>
    </location>
</feature>
<dbReference type="GO" id="GO:0016020">
    <property type="term" value="C:membrane"/>
    <property type="evidence" value="ECO:0007669"/>
    <property type="project" value="UniProtKB-SubCell"/>
</dbReference>
<dbReference type="InterPro" id="IPR037185">
    <property type="entry name" value="EmrE-like"/>
</dbReference>
<dbReference type="PANTHER" id="PTHR32322">
    <property type="entry name" value="INNER MEMBRANE TRANSPORTER"/>
    <property type="match status" value="1"/>
</dbReference>
<feature type="transmembrane region" description="Helical" evidence="7">
    <location>
        <begin position="152"/>
        <end position="174"/>
    </location>
</feature>
<comment type="similarity">
    <text evidence="2">Belongs to the EamA transporter family.</text>
</comment>
<dbReference type="Gene3D" id="1.10.3730.20">
    <property type="match status" value="1"/>
</dbReference>
<gene>
    <name evidence="9" type="ORF">ABFY20_04095</name>
</gene>
<feature type="transmembrane region" description="Helical" evidence="7">
    <location>
        <begin position="118"/>
        <end position="140"/>
    </location>
</feature>
<feature type="compositionally biased region" description="Basic and acidic residues" evidence="6">
    <location>
        <begin position="319"/>
        <end position="329"/>
    </location>
</feature>
<feature type="domain" description="EamA" evidence="8">
    <location>
        <begin position="6"/>
        <end position="134"/>
    </location>
</feature>
<organism evidence="9">
    <name type="scientific">Herbiconiux sp. A18JL235</name>
    <dbReference type="NCBI Taxonomy" id="3152363"/>
    <lineage>
        <taxon>Bacteria</taxon>
        <taxon>Bacillati</taxon>
        <taxon>Actinomycetota</taxon>
        <taxon>Actinomycetes</taxon>
        <taxon>Micrococcales</taxon>
        <taxon>Microbacteriaceae</taxon>
        <taxon>Herbiconiux</taxon>
    </lineage>
</organism>
<sequence>MEATWRWILVTAIAPIAWGSNYFVTRQLLPVDSPLWGAVLRALPAGLLLVALARELPRGSWWWRSAVLGVLNVGAFFVLIYVVSQLLPTSLAATLMATSAGVLMLIAWPLLGERPQLVPVIGMLVGSAGVVLMLTAGAGAGGGDRGTPGGEVSGLGVLASLGAMLLSSIGFVLTKKWSAGVRTLSLTSWQLVGGGLAVVPAAIVVEGPPPALDAPAIAGFAYVSLVATALAFVAWFTGLKHLRAGTVGVIGLLNPVTGVVLGTVIAGEAFGPAEAVGTALVLLGVLAGRVRVRPGRMPGRMRASAARASAGRASAGSDRVARTPGRGET</sequence>
<evidence type="ECO:0000256" key="4">
    <source>
        <dbReference type="ARBA" id="ARBA00022989"/>
    </source>
</evidence>
<feature type="transmembrane region" description="Helical" evidence="7">
    <location>
        <begin position="273"/>
        <end position="292"/>
    </location>
</feature>
<proteinExistence type="inferred from homology"/>
<evidence type="ECO:0000256" key="5">
    <source>
        <dbReference type="ARBA" id="ARBA00023136"/>
    </source>
</evidence>
<name>A0AB39BIT0_9MICO</name>
<evidence type="ECO:0000256" key="3">
    <source>
        <dbReference type="ARBA" id="ARBA00022692"/>
    </source>
</evidence>
<evidence type="ECO:0000313" key="9">
    <source>
        <dbReference type="EMBL" id="XDI06286.1"/>
    </source>
</evidence>
<evidence type="ECO:0000256" key="2">
    <source>
        <dbReference type="ARBA" id="ARBA00007362"/>
    </source>
</evidence>
<dbReference type="AlphaFoldDB" id="A0AB39BIT0"/>
<dbReference type="EMBL" id="CP162511">
    <property type="protein sequence ID" value="XDI06286.1"/>
    <property type="molecule type" value="Genomic_DNA"/>
</dbReference>
<keyword evidence="3 7" id="KW-0812">Transmembrane</keyword>
<reference evidence="9" key="1">
    <citation type="submission" date="2024-05" db="EMBL/GenBank/DDBJ databases">
        <title>Herbiconiux sp. A18JL235.</title>
        <authorList>
            <person name="Zhang G."/>
        </authorList>
    </citation>
    <scope>NUCLEOTIDE SEQUENCE</scope>
    <source>
        <strain evidence="9">A18JL235</strain>
    </source>
</reference>
<feature type="transmembrane region" description="Helical" evidence="7">
    <location>
        <begin position="244"/>
        <end position="267"/>
    </location>
</feature>
<feature type="transmembrane region" description="Helical" evidence="7">
    <location>
        <begin position="186"/>
        <end position="205"/>
    </location>
</feature>
<dbReference type="InterPro" id="IPR000620">
    <property type="entry name" value="EamA_dom"/>
</dbReference>
<protein>
    <submittedName>
        <fullName evidence="9">DMT family transporter</fullName>
    </submittedName>
</protein>
<feature type="transmembrane region" description="Helical" evidence="7">
    <location>
        <begin position="217"/>
        <end position="237"/>
    </location>
</feature>
<accession>A0AB39BIT0</accession>
<feature type="region of interest" description="Disordered" evidence="6">
    <location>
        <begin position="298"/>
        <end position="329"/>
    </location>
</feature>
<dbReference type="InterPro" id="IPR050638">
    <property type="entry name" value="AA-Vitamin_Transporters"/>
</dbReference>
<keyword evidence="5 7" id="KW-0472">Membrane</keyword>
<feature type="transmembrane region" description="Helical" evidence="7">
    <location>
        <begin position="35"/>
        <end position="53"/>
    </location>
</feature>
<dbReference type="SUPFAM" id="SSF103481">
    <property type="entry name" value="Multidrug resistance efflux transporter EmrE"/>
    <property type="match status" value="2"/>
</dbReference>
<dbReference type="Pfam" id="PF00892">
    <property type="entry name" value="EamA"/>
    <property type="match status" value="2"/>
</dbReference>
<dbReference type="RefSeq" id="WP_368498670.1">
    <property type="nucleotide sequence ID" value="NZ_CP162511.1"/>
</dbReference>
<evidence type="ECO:0000256" key="7">
    <source>
        <dbReference type="SAM" id="Phobius"/>
    </source>
</evidence>
<feature type="domain" description="EamA" evidence="8">
    <location>
        <begin position="155"/>
        <end position="286"/>
    </location>
</feature>
<keyword evidence="4 7" id="KW-1133">Transmembrane helix</keyword>
<evidence type="ECO:0000256" key="1">
    <source>
        <dbReference type="ARBA" id="ARBA00004141"/>
    </source>
</evidence>
<evidence type="ECO:0000256" key="6">
    <source>
        <dbReference type="SAM" id="MobiDB-lite"/>
    </source>
</evidence>
<feature type="transmembrane region" description="Helical" evidence="7">
    <location>
        <begin position="65"/>
        <end position="84"/>
    </location>
</feature>
<comment type="subcellular location">
    <subcellularLocation>
        <location evidence="1">Membrane</location>
        <topology evidence="1">Multi-pass membrane protein</topology>
    </subcellularLocation>
</comment>
<evidence type="ECO:0000259" key="8">
    <source>
        <dbReference type="Pfam" id="PF00892"/>
    </source>
</evidence>